<comment type="subunit">
    <text evidence="3">Monomer.</text>
</comment>
<comment type="cofactor">
    <cofactor evidence="1">
        <name>[4Fe-4S] cluster</name>
        <dbReference type="ChEBI" id="CHEBI:49883"/>
    </cofactor>
</comment>
<comment type="similarity">
    <text evidence="2">Belongs to the EXO5 family.</text>
</comment>
<evidence type="ECO:0000256" key="2">
    <source>
        <dbReference type="ARBA" id="ARBA00009797"/>
    </source>
</evidence>
<keyword evidence="4" id="KW-0408">Iron</keyword>
<dbReference type="AlphaFoldDB" id="A0AA40ERD0"/>
<reference evidence="8" key="1">
    <citation type="submission" date="2023-06" db="EMBL/GenBank/DDBJ databases">
        <title>Genome-scale phylogeny and comparative genomics of the fungal order Sordariales.</title>
        <authorList>
            <consortium name="Lawrence Berkeley National Laboratory"/>
            <person name="Hensen N."/>
            <person name="Bonometti L."/>
            <person name="Westerberg I."/>
            <person name="Brannstrom I.O."/>
            <person name="Guillou S."/>
            <person name="Cros-Aarteil S."/>
            <person name="Calhoun S."/>
            <person name="Haridas S."/>
            <person name="Kuo A."/>
            <person name="Mondo S."/>
            <person name="Pangilinan J."/>
            <person name="Riley R."/>
            <person name="LaButti K."/>
            <person name="Andreopoulos B."/>
            <person name="Lipzen A."/>
            <person name="Chen C."/>
            <person name="Yanf M."/>
            <person name="Daum C."/>
            <person name="Ng V."/>
            <person name="Clum A."/>
            <person name="Steindorff A."/>
            <person name="Ohm R."/>
            <person name="Martin F."/>
            <person name="Silar P."/>
            <person name="Natvig D."/>
            <person name="Lalanne C."/>
            <person name="Gautier V."/>
            <person name="Ament-velasquez S.L."/>
            <person name="Kruys A."/>
            <person name="Hutchinson M.I."/>
            <person name="Powell A.J."/>
            <person name="Barry K."/>
            <person name="Miller A.N."/>
            <person name="Grigoriev I.V."/>
            <person name="Debuchy R."/>
            <person name="Gladieux P."/>
            <person name="Thoren M.H."/>
            <person name="Johannesson H."/>
        </authorList>
    </citation>
    <scope>NUCLEOTIDE SEQUENCE</scope>
    <source>
        <strain evidence="8">SMH3187-1</strain>
    </source>
</reference>
<keyword evidence="4" id="KW-0479">Metal-binding</keyword>
<dbReference type="PANTHER" id="PTHR14464:SF4">
    <property type="entry name" value="EXONUCLEASE V"/>
    <property type="match status" value="1"/>
</dbReference>
<keyword evidence="5" id="KW-0540">Nuclease</keyword>
<accession>A0AA40ERD0</accession>
<proteinExistence type="inferred from homology"/>
<keyword evidence="6 8" id="KW-0378">Hydrolase</keyword>
<dbReference type="Proteomes" id="UP001172155">
    <property type="component" value="Unassembled WGS sequence"/>
</dbReference>
<organism evidence="8 9">
    <name type="scientific">Schizothecium vesticola</name>
    <dbReference type="NCBI Taxonomy" id="314040"/>
    <lineage>
        <taxon>Eukaryota</taxon>
        <taxon>Fungi</taxon>
        <taxon>Dikarya</taxon>
        <taxon>Ascomycota</taxon>
        <taxon>Pezizomycotina</taxon>
        <taxon>Sordariomycetes</taxon>
        <taxon>Sordariomycetidae</taxon>
        <taxon>Sordariales</taxon>
        <taxon>Schizotheciaceae</taxon>
        <taxon>Schizothecium</taxon>
    </lineage>
</organism>
<dbReference type="Pfam" id="PF09810">
    <property type="entry name" value="Exo5"/>
    <property type="match status" value="1"/>
</dbReference>
<evidence type="ECO:0000256" key="6">
    <source>
        <dbReference type="ARBA" id="ARBA00022839"/>
    </source>
</evidence>
<evidence type="ECO:0000256" key="7">
    <source>
        <dbReference type="SAM" id="MobiDB-lite"/>
    </source>
</evidence>
<evidence type="ECO:0000256" key="1">
    <source>
        <dbReference type="ARBA" id="ARBA00001966"/>
    </source>
</evidence>
<evidence type="ECO:0000256" key="3">
    <source>
        <dbReference type="ARBA" id="ARBA00011245"/>
    </source>
</evidence>
<evidence type="ECO:0000313" key="8">
    <source>
        <dbReference type="EMBL" id="KAK0744079.1"/>
    </source>
</evidence>
<feature type="region of interest" description="Disordered" evidence="7">
    <location>
        <begin position="31"/>
        <end position="69"/>
    </location>
</feature>
<dbReference type="GO" id="GO:0036297">
    <property type="term" value="P:interstrand cross-link repair"/>
    <property type="evidence" value="ECO:0007669"/>
    <property type="project" value="TreeGrafter"/>
</dbReference>
<comment type="caution">
    <text evidence="8">The sequence shown here is derived from an EMBL/GenBank/DDBJ whole genome shotgun (WGS) entry which is preliminary data.</text>
</comment>
<name>A0AA40ERD0_9PEZI</name>
<sequence length="610" mass="68060">MASYTSGSDSDSYGYDLTHSDEEDLAALIDTLAAATPHPAPNPITHSPQAPSIPPAPSRPSKRRAPSIQSLDSEIKHAIAVYEAIEDLSDGDLDFDNAELHSTFSFSHASVPGSPIGRPSFPLPAGGRGFGSRQATSSVYSTPRQSLQNQQAPIVHKTSAGSVISYPDLTRALQEAQQTETSFSLASVTDISNNEAGPERKKPSRRSKNQMPMIEQFRTFPKKPLSVTDLTAGAWCELQHFYTLTRRGGYKTRTSAMKAGSVVHEKLEREVFTPVAVELVKPVDRYGLKIWNIITGLRTLRHTGLTREMEVWGVVDGNIVNGIIDGLSYENPDPELEEDVVSSRGSQSSLNSSQQQLALGNKVIFITDVKTRMSKTAPSLVQVRGTLIQLFLYHRFLSEMASDRLNYLDVFKRYGVDADETFSDQFMAQMIDLHEEVFFDDGATITTEATGAEDFATAVSTPSKLGDPRLHESSLLRYRTLRSLIPLLKFEIQLTFPRGAATIGHIVAVEYRYRARTPDDPDAGALICINSYYVEQEKLDEYLTDNMRWWRGEREPRGVQSEEGWKCQTCDFAGECEWRENLEIEAHRKVKLEKAQQEASGRRKKDSLQW</sequence>
<gene>
    <name evidence="8" type="ORF">B0T18DRAFT_196016</name>
</gene>
<keyword evidence="4" id="KW-0411">Iron-sulfur</keyword>
<evidence type="ECO:0000313" key="9">
    <source>
        <dbReference type="Proteomes" id="UP001172155"/>
    </source>
</evidence>
<dbReference type="GO" id="GO:0051539">
    <property type="term" value="F:4 iron, 4 sulfur cluster binding"/>
    <property type="evidence" value="ECO:0007669"/>
    <property type="project" value="UniProtKB-KW"/>
</dbReference>
<keyword evidence="4" id="KW-0004">4Fe-4S</keyword>
<dbReference type="EMBL" id="JAUKUD010000005">
    <property type="protein sequence ID" value="KAK0744079.1"/>
    <property type="molecule type" value="Genomic_DNA"/>
</dbReference>
<dbReference type="GO" id="GO:0005634">
    <property type="term" value="C:nucleus"/>
    <property type="evidence" value="ECO:0007669"/>
    <property type="project" value="TreeGrafter"/>
</dbReference>
<protein>
    <submittedName>
        <fullName evidence="8">Exonuclease V</fullName>
    </submittedName>
</protein>
<dbReference type="InterPro" id="IPR019190">
    <property type="entry name" value="EXOV"/>
</dbReference>
<keyword evidence="9" id="KW-1185">Reference proteome</keyword>
<feature type="compositionally biased region" description="Polar residues" evidence="7">
    <location>
        <begin position="183"/>
        <end position="195"/>
    </location>
</feature>
<keyword evidence="6 8" id="KW-0269">Exonuclease</keyword>
<dbReference type="PANTHER" id="PTHR14464">
    <property type="entry name" value="EXONUCLEASE V"/>
    <property type="match status" value="1"/>
</dbReference>
<feature type="region of interest" description="Disordered" evidence="7">
    <location>
        <begin position="183"/>
        <end position="210"/>
    </location>
</feature>
<evidence type="ECO:0000256" key="5">
    <source>
        <dbReference type="ARBA" id="ARBA00022722"/>
    </source>
</evidence>
<dbReference type="GO" id="GO:0045145">
    <property type="term" value="F:single-stranded DNA 5'-3' DNA exonuclease activity"/>
    <property type="evidence" value="ECO:0007669"/>
    <property type="project" value="InterPro"/>
</dbReference>
<dbReference type="GO" id="GO:0005739">
    <property type="term" value="C:mitochondrion"/>
    <property type="evidence" value="ECO:0007669"/>
    <property type="project" value="TreeGrafter"/>
</dbReference>
<evidence type="ECO:0000256" key="4">
    <source>
        <dbReference type="ARBA" id="ARBA00022485"/>
    </source>
</evidence>